<keyword evidence="3" id="KW-1185">Reference proteome</keyword>
<proteinExistence type="predicted"/>
<dbReference type="Proteomes" id="UP000528286">
    <property type="component" value="Unassembled WGS sequence"/>
</dbReference>
<protein>
    <recommendedName>
        <fullName evidence="4">DUF2730 family protein</fullName>
    </recommendedName>
</protein>
<reference evidence="2 3" key="1">
    <citation type="submission" date="2020-08" db="EMBL/GenBank/DDBJ databases">
        <title>Genomic Encyclopedia of Type Strains, Phase IV (KMG-IV): sequencing the most valuable type-strain genomes for metagenomic binning, comparative biology and taxonomic classification.</title>
        <authorList>
            <person name="Goeker M."/>
        </authorList>
    </citation>
    <scope>NUCLEOTIDE SEQUENCE [LARGE SCALE GENOMIC DNA]</scope>
    <source>
        <strain evidence="2 3">DSM 29853</strain>
    </source>
</reference>
<keyword evidence="1" id="KW-0812">Transmembrane</keyword>
<evidence type="ECO:0000313" key="3">
    <source>
        <dbReference type="Proteomes" id="UP000528286"/>
    </source>
</evidence>
<evidence type="ECO:0000313" key="2">
    <source>
        <dbReference type="EMBL" id="MBB4066261.1"/>
    </source>
</evidence>
<dbReference type="Pfam" id="PF10805">
    <property type="entry name" value="DUF2730"/>
    <property type="match status" value="1"/>
</dbReference>
<keyword evidence="1" id="KW-0472">Membrane</keyword>
<comment type="caution">
    <text evidence="2">The sequence shown here is derived from an EMBL/GenBank/DDBJ whole genome shotgun (WGS) entry which is preliminary data.</text>
</comment>
<evidence type="ECO:0000256" key="1">
    <source>
        <dbReference type="SAM" id="Phobius"/>
    </source>
</evidence>
<organism evidence="2 3">
    <name type="scientific">Gellertiella hungarica</name>
    <dbReference type="NCBI Taxonomy" id="1572859"/>
    <lineage>
        <taxon>Bacteria</taxon>
        <taxon>Pseudomonadati</taxon>
        <taxon>Pseudomonadota</taxon>
        <taxon>Alphaproteobacteria</taxon>
        <taxon>Hyphomicrobiales</taxon>
        <taxon>Rhizobiaceae</taxon>
        <taxon>Gellertiella</taxon>
    </lineage>
</organism>
<evidence type="ECO:0008006" key="4">
    <source>
        <dbReference type="Google" id="ProtNLM"/>
    </source>
</evidence>
<dbReference type="EMBL" id="JACIEZ010000008">
    <property type="protein sequence ID" value="MBB4066261.1"/>
    <property type="molecule type" value="Genomic_DNA"/>
</dbReference>
<feature type="transmembrane region" description="Helical" evidence="1">
    <location>
        <begin position="12"/>
        <end position="30"/>
    </location>
</feature>
<name>A0A7W6J986_9HYPH</name>
<accession>A0A7W6J986</accession>
<keyword evidence="1" id="KW-1133">Transmembrane helix</keyword>
<sequence length="109" mass="12232">MDPQFFKDWGGIIATFISIGSVIYAWLTAGSRANTEALGKLTGRIDEMEAGLLEMKAEIKHLPDEKALTQLKLELAEMRGVFGRMEENISSMSRTVHRVEEYLLKKGTN</sequence>
<gene>
    <name evidence="2" type="ORF">GGR23_003476</name>
</gene>
<dbReference type="RefSeq" id="WP_183367552.1">
    <property type="nucleotide sequence ID" value="NZ_JACIEZ010000008.1"/>
</dbReference>
<dbReference type="AlphaFoldDB" id="A0A7W6J986"/>
<dbReference type="InterPro" id="IPR020269">
    <property type="entry name" value="Phage_Mu_Releasin"/>
</dbReference>